<dbReference type="EMBL" id="KN834776">
    <property type="protein sequence ID" value="KIK60213.1"/>
    <property type="molecule type" value="Genomic_DNA"/>
</dbReference>
<evidence type="ECO:0000313" key="2">
    <source>
        <dbReference type="Proteomes" id="UP000053593"/>
    </source>
</evidence>
<dbReference type="InterPro" id="IPR011009">
    <property type="entry name" value="Kinase-like_dom_sf"/>
</dbReference>
<proteinExistence type="predicted"/>
<dbReference type="Proteomes" id="UP000053593">
    <property type="component" value="Unassembled WGS sequence"/>
</dbReference>
<dbReference type="SUPFAM" id="SSF56112">
    <property type="entry name" value="Protein kinase-like (PK-like)"/>
    <property type="match status" value="1"/>
</dbReference>
<protein>
    <submittedName>
        <fullName evidence="1">Uncharacterized protein</fullName>
    </submittedName>
</protein>
<gene>
    <name evidence="1" type="ORF">GYMLUDRAFT_43957</name>
</gene>
<sequence length="234" mass="26145">MLPIRRGWLLHRFRGITSQVQLQQYDEGFEREIIEAYLALDKDGPPCSTSSVQQASFCFLPFGLGPAKTDLNEKWAPFFKGSAHGILRTVIPGALQAFTSLKMGAHIIRVLSDVIRALKPFHHSGMVHGEITLSTILFRWECSKRIRGFLHDFDRSTVMDRIIHTQISTIICQLDPDGTSLVMAGFYKVLSESTLTEAEMEASDAENEDVVMDERLVHSMVRGATFCLDSGSPA</sequence>
<dbReference type="HOGENOM" id="CLU_1185125_0_0_1"/>
<accession>A0A0D0CVY3</accession>
<evidence type="ECO:0000313" key="1">
    <source>
        <dbReference type="EMBL" id="KIK60213.1"/>
    </source>
</evidence>
<organism evidence="1 2">
    <name type="scientific">Collybiopsis luxurians FD-317 M1</name>
    <dbReference type="NCBI Taxonomy" id="944289"/>
    <lineage>
        <taxon>Eukaryota</taxon>
        <taxon>Fungi</taxon>
        <taxon>Dikarya</taxon>
        <taxon>Basidiomycota</taxon>
        <taxon>Agaricomycotina</taxon>
        <taxon>Agaricomycetes</taxon>
        <taxon>Agaricomycetidae</taxon>
        <taxon>Agaricales</taxon>
        <taxon>Marasmiineae</taxon>
        <taxon>Omphalotaceae</taxon>
        <taxon>Collybiopsis</taxon>
        <taxon>Collybiopsis luxurians</taxon>
    </lineage>
</organism>
<dbReference type="AlphaFoldDB" id="A0A0D0CVY3"/>
<name>A0A0D0CVY3_9AGAR</name>
<reference evidence="1 2" key="1">
    <citation type="submission" date="2014-04" db="EMBL/GenBank/DDBJ databases">
        <title>Evolutionary Origins and Diversification of the Mycorrhizal Mutualists.</title>
        <authorList>
            <consortium name="DOE Joint Genome Institute"/>
            <consortium name="Mycorrhizal Genomics Consortium"/>
            <person name="Kohler A."/>
            <person name="Kuo A."/>
            <person name="Nagy L.G."/>
            <person name="Floudas D."/>
            <person name="Copeland A."/>
            <person name="Barry K.W."/>
            <person name="Cichocki N."/>
            <person name="Veneault-Fourrey C."/>
            <person name="LaButti K."/>
            <person name="Lindquist E.A."/>
            <person name="Lipzen A."/>
            <person name="Lundell T."/>
            <person name="Morin E."/>
            <person name="Murat C."/>
            <person name="Riley R."/>
            <person name="Ohm R."/>
            <person name="Sun H."/>
            <person name="Tunlid A."/>
            <person name="Henrissat B."/>
            <person name="Grigoriev I.V."/>
            <person name="Hibbett D.S."/>
            <person name="Martin F."/>
        </authorList>
    </citation>
    <scope>NUCLEOTIDE SEQUENCE [LARGE SCALE GENOMIC DNA]</scope>
    <source>
        <strain evidence="1 2">FD-317 M1</strain>
    </source>
</reference>
<keyword evidence="2" id="KW-1185">Reference proteome</keyword>